<dbReference type="Gene3D" id="2.130.10.30">
    <property type="entry name" value="Regulator of chromosome condensation 1/beta-lactamase-inhibitor protein II"/>
    <property type="match status" value="2"/>
</dbReference>
<proteinExistence type="predicted"/>
<feature type="repeat" description="RCC1" evidence="2">
    <location>
        <begin position="250"/>
        <end position="305"/>
    </location>
</feature>
<protein>
    <submittedName>
        <fullName evidence="4">Uncharacterized protein</fullName>
    </submittedName>
</protein>
<evidence type="ECO:0000256" key="2">
    <source>
        <dbReference type="PROSITE-ProRule" id="PRU00235"/>
    </source>
</evidence>
<organism evidence="4 5">
    <name type="scientific">Babesia divergens</name>
    <dbReference type="NCBI Taxonomy" id="32595"/>
    <lineage>
        <taxon>Eukaryota</taxon>
        <taxon>Sar</taxon>
        <taxon>Alveolata</taxon>
        <taxon>Apicomplexa</taxon>
        <taxon>Aconoidasida</taxon>
        <taxon>Piroplasmida</taxon>
        <taxon>Babesiidae</taxon>
        <taxon>Babesia</taxon>
    </lineage>
</organism>
<sequence>MADGSQQLSMLASKSPSNNTPNQVAVEAQSVLTTCNINRVPHYKDLSTVIYIWGDNPVERHLCSNGVAREAWKPSIYRQLAGVRISSVSCASSYMMLLSSSHQLYALGHGSFGQLGLGKHVRFVDEPTMIEGMQTVNEVACGAYHCVALGDNGKLYSWGRSDLAGQPEGLTTCRPQEVVIGDGSIRCRCIDVSDTMTVCAGDSGSSLYHWGTTFSGDKVDKPQLLFSLDNERIRQIAVGKCFGLALSELGIVFGWGDSTYGETMGWGNQSISSFSMLPRRIVDKNVHNIVRIAAGERHALMVDNAGRVLSVGENLYGQCGVPPEHHCGPSQVNFPDSSFMSDKIICGQRHSACINSGHQLYTWGHSSDHKLIFTTSVEMLVQQQRQPGVSVHSGLKNCCSQPQLIYALLHEKIACVGLAERYTLVVSGEGVLPSEATESSLDN</sequence>
<evidence type="ECO:0000256" key="1">
    <source>
        <dbReference type="ARBA" id="ARBA00022737"/>
    </source>
</evidence>
<evidence type="ECO:0000313" key="4">
    <source>
        <dbReference type="EMBL" id="KAK1936252.1"/>
    </source>
</evidence>
<gene>
    <name evidence="4" type="ORF">X943_002379</name>
</gene>
<evidence type="ECO:0000313" key="5">
    <source>
        <dbReference type="Proteomes" id="UP001195914"/>
    </source>
</evidence>
<keyword evidence="1" id="KW-0677">Repeat</keyword>
<feature type="repeat" description="RCC1" evidence="2">
    <location>
        <begin position="306"/>
        <end position="357"/>
    </location>
</feature>
<dbReference type="PROSITE" id="PS00626">
    <property type="entry name" value="RCC1_2"/>
    <property type="match status" value="1"/>
</dbReference>
<accession>A0AAD9GD93</accession>
<dbReference type="Pfam" id="PF13540">
    <property type="entry name" value="RCC1_2"/>
    <property type="match status" value="1"/>
</dbReference>
<reference evidence="4" key="1">
    <citation type="journal article" date="2014" name="Nucleic Acids Res.">
        <title>The evolutionary dynamics of variant antigen genes in Babesia reveal a history of genomic innovation underlying host-parasite interaction.</title>
        <authorList>
            <person name="Jackson A.P."/>
            <person name="Otto T.D."/>
            <person name="Darby A."/>
            <person name="Ramaprasad A."/>
            <person name="Xia D."/>
            <person name="Echaide I.E."/>
            <person name="Farber M."/>
            <person name="Gahlot S."/>
            <person name="Gamble J."/>
            <person name="Gupta D."/>
            <person name="Gupta Y."/>
            <person name="Jackson L."/>
            <person name="Malandrin L."/>
            <person name="Malas T.B."/>
            <person name="Moussa E."/>
            <person name="Nair M."/>
            <person name="Reid A.J."/>
            <person name="Sanders M."/>
            <person name="Sharma J."/>
            <person name="Tracey A."/>
            <person name="Quail M.A."/>
            <person name="Weir W."/>
            <person name="Wastling J.M."/>
            <person name="Hall N."/>
            <person name="Willadsen P."/>
            <person name="Lingelbach K."/>
            <person name="Shiels B."/>
            <person name="Tait A."/>
            <person name="Berriman M."/>
            <person name="Allred D.R."/>
            <person name="Pain A."/>
        </authorList>
    </citation>
    <scope>NUCLEOTIDE SEQUENCE</scope>
    <source>
        <strain evidence="4">1802A</strain>
    </source>
</reference>
<comment type="caution">
    <text evidence="4">The sequence shown here is derived from an EMBL/GenBank/DDBJ whole genome shotgun (WGS) entry which is preliminary data.</text>
</comment>
<feature type="repeat" description="RCC1" evidence="2">
    <location>
        <begin position="102"/>
        <end position="152"/>
    </location>
</feature>
<dbReference type="InterPro" id="IPR000408">
    <property type="entry name" value="Reg_chr_condens"/>
</dbReference>
<dbReference type="PANTHER" id="PTHR22870:SF408">
    <property type="entry name" value="OS09G0560450 PROTEIN"/>
    <property type="match status" value="1"/>
</dbReference>
<evidence type="ECO:0000256" key="3">
    <source>
        <dbReference type="SAM" id="MobiDB-lite"/>
    </source>
</evidence>
<dbReference type="InterPro" id="IPR051210">
    <property type="entry name" value="Ub_ligase/GEF_domain"/>
</dbReference>
<dbReference type="SUPFAM" id="SSF50985">
    <property type="entry name" value="RCC1/BLIP-II"/>
    <property type="match status" value="1"/>
</dbReference>
<dbReference type="InterPro" id="IPR009091">
    <property type="entry name" value="RCC1/BLIP-II"/>
</dbReference>
<dbReference type="EMBL" id="JAHBMH010000044">
    <property type="protein sequence ID" value="KAK1936252.1"/>
    <property type="molecule type" value="Genomic_DNA"/>
</dbReference>
<dbReference type="PROSITE" id="PS50012">
    <property type="entry name" value="RCC1_3"/>
    <property type="match status" value="3"/>
</dbReference>
<keyword evidence="5" id="KW-1185">Reference proteome</keyword>
<dbReference type="Pfam" id="PF00415">
    <property type="entry name" value="RCC1"/>
    <property type="match status" value="2"/>
</dbReference>
<dbReference type="PANTHER" id="PTHR22870">
    <property type="entry name" value="REGULATOR OF CHROMOSOME CONDENSATION"/>
    <property type="match status" value="1"/>
</dbReference>
<dbReference type="PRINTS" id="PR00633">
    <property type="entry name" value="RCCNDNSATION"/>
</dbReference>
<dbReference type="Proteomes" id="UP001195914">
    <property type="component" value="Unassembled WGS sequence"/>
</dbReference>
<feature type="region of interest" description="Disordered" evidence="3">
    <location>
        <begin position="1"/>
        <end position="21"/>
    </location>
</feature>
<dbReference type="AlphaFoldDB" id="A0AAD9GD93"/>
<reference evidence="4" key="2">
    <citation type="submission" date="2021-05" db="EMBL/GenBank/DDBJ databases">
        <authorList>
            <person name="Pain A."/>
        </authorList>
    </citation>
    <scope>NUCLEOTIDE SEQUENCE</scope>
    <source>
        <strain evidence="4">1802A</strain>
    </source>
</reference>
<name>A0AAD9GD93_BABDI</name>